<accession>A0ABY3CLZ0</accession>
<feature type="signal peptide" evidence="1">
    <location>
        <begin position="1"/>
        <end position="22"/>
    </location>
</feature>
<dbReference type="RefSeq" id="WP_127027342.1">
    <property type="nucleotide sequence ID" value="NZ_RYFG02000009.1"/>
</dbReference>
<keyword evidence="1" id="KW-0732">Signal</keyword>
<sequence length="361" mass="40141">MRKRSIATVFSLSLLFAENSMADPLSIPLQIDYSLIKKVLVSQLYTGKNNTAELWNDRQGCSYLRLSNPDVNGKNGQIQLLNEVQARFGTGFGGQCVTVLEWAGVLETFQQPILDSGHSVLSFPVTSATAYDREGRHLTIDKLQDLIKRFAEPKIAAVKIDLNESRGEIERTLAHFLPKENAAEVKETLKSLKFSSINAGDSGIDIKLNLNAPAKKIVAKPVPAFSEAEQKQWQAAWQQWDIFLTSAIKQASEDTKSPELRETLMEILTNSRAAFQAGLKEHDPNSDPVRVFFTETWDRLAPVLKIIAKELPAIQGLRYITFIAATDVIYELERIGAPFGLDISSDGLRTLARMLIAGRQP</sequence>
<gene>
    <name evidence="2" type="ORF">EKO24_001530</name>
</gene>
<evidence type="ECO:0000313" key="2">
    <source>
        <dbReference type="EMBL" id="TRX02992.1"/>
    </source>
</evidence>
<reference evidence="2 3" key="1">
    <citation type="journal article" date="2019" name="Antonie Van Leeuwenhoek">
        <title>Description of 'Ca. Methylobacter oryzae' KRF1, a novel species from the environmentally important Methylobacter clade 2.</title>
        <authorList>
            <person name="Khatri K."/>
            <person name="Mohite J.A."/>
            <person name="Pandit P.S."/>
            <person name="Bahulikar R."/>
            <person name="Rahalkar M.C."/>
        </authorList>
    </citation>
    <scope>NUCLEOTIDE SEQUENCE [LARGE SCALE GENOMIC DNA]</scope>
    <source>
        <strain evidence="2 3">KRF1</strain>
    </source>
</reference>
<keyword evidence="3" id="KW-1185">Reference proteome</keyword>
<name>A0ABY3CLZ0_9GAMM</name>
<dbReference type="Proteomes" id="UP000733744">
    <property type="component" value="Unassembled WGS sequence"/>
</dbReference>
<comment type="caution">
    <text evidence="2">The sequence shown here is derived from an EMBL/GenBank/DDBJ whole genome shotgun (WGS) entry which is preliminary data.</text>
</comment>
<feature type="chain" id="PRO_5046485842" evidence="1">
    <location>
        <begin position="23"/>
        <end position="361"/>
    </location>
</feature>
<protein>
    <submittedName>
        <fullName evidence="2">Uncharacterized protein</fullName>
    </submittedName>
</protein>
<evidence type="ECO:0000256" key="1">
    <source>
        <dbReference type="SAM" id="SignalP"/>
    </source>
</evidence>
<dbReference type="EMBL" id="RYFG02000009">
    <property type="protein sequence ID" value="TRX02992.1"/>
    <property type="molecule type" value="Genomic_DNA"/>
</dbReference>
<proteinExistence type="predicted"/>
<organism evidence="2 3">
    <name type="scientific">Candidatus Methylobacter oryzae</name>
    <dbReference type="NCBI Taxonomy" id="2497749"/>
    <lineage>
        <taxon>Bacteria</taxon>
        <taxon>Pseudomonadati</taxon>
        <taxon>Pseudomonadota</taxon>
        <taxon>Gammaproteobacteria</taxon>
        <taxon>Methylococcales</taxon>
        <taxon>Methylococcaceae</taxon>
        <taxon>Methylobacter</taxon>
    </lineage>
</organism>
<evidence type="ECO:0000313" key="3">
    <source>
        <dbReference type="Proteomes" id="UP000733744"/>
    </source>
</evidence>